<dbReference type="GO" id="GO:0051087">
    <property type="term" value="F:protein-folding chaperone binding"/>
    <property type="evidence" value="ECO:0007669"/>
    <property type="project" value="TreeGrafter"/>
</dbReference>
<evidence type="ECO:0000313" key="6">
    <source>
        <dbReference type="EMBL" id="CRH03939.1"/>
    </source>
</evidence>
<dbReference type="Pfam" id="PF05180">
    <property type="entry name" value="zf-DNL"/>
    <property type="match status" value="1"/>
</dbReference>
<feature type="domain" description="DNL-type" evidence="5">
    <location>
        <begin position="162"/>
        <end position="252"/>
    </location>
</feature>
<evidence type="ECO:0000256" key="4">
    <source>
        <dbReference type="PROSITE-ProRule" id="PRU00834"/>
    </source>
</evidence>
<dbReference type="AlphaFoldDB" id="A0A1J1HDG5"/>
<keyword evidence="7" id="KW-1185">Reference proteome</keyword>
<sequence length="252" mass="29767">MAEKLLRKISEKIVISNIFLSKHNKYKQQNIYYSTLKNCYNFFNSKNIFLNANIKKIDSGNSLIFFKRQFITKNEKEKENGNDITTLNNEKINNNNIERKKKKVNNDEEETYVFQNGKENNLKKTEDHNNEKSIKKSLIEINEEKKTEKENEVSNELTEEKKNKEYLVLMFTCKICEKRSAKKFSKQAYYNGVVIIRCPSCDNLHLISDQLGWFQDGKTNIEKILEEKGEGVIRKFSYNNLLEIDDLLNAYK</sequence>
<keyword evidence="2 4" id="KW-0863">Zinc-finger</keyword>
<evidence type="ECO:0000256" key="1">
    <source>
        <dbReference type="ARBA" id="ARBA00022723"/>
    </source>
</evidence>
<reference evidence="6 7" key="1">
    <citation type="submission" date="2015-04" db="EMBL/GenBank/DDBJ databases">
        <authorList>
            <consortium name="Pathogen Informatics"/>
        </authorList>
    </citation>
    <scope>NUCLEOTIDE SEQUENCE [LARGE SCALE GENOMIC DNA]</scope>
    <source>
        <strain evidence="6 7">SGS1</strain>
    </source>
</reference>
<keyword evidence="3" id="KW-0862">Zinc</keyword>
<dbReference type="InterPro" id="IPR007853">
    <property type="entry name" value="Znf_DNL-typ"/>
</dbReference>
<dbReference type="KEGG" id="prel:PRELSG_1330700"/>
<evidence type="ECO:0000256" key="3">
    <source>
        <dbReference type="ARBA" id="ARBA00022833"/>
    </source>
</evidence>
<dbReference type="GO" id="GO:0005739">
    <property type="term" value="C:mitochondrion"/>
    <property type="evidence" value="ECO:0007669"/>
    <property type="project" value="TreeGrafter"/>
</dbReference>
<dbReference type="OrthoDB" id="512667at2759"/>
<proteinExistence type="predicted"/>
<dbReference type="GO" id="GO:0030150">
    <property type="term" value="P:protein import into mitochondrial matrix"/>
    <property type="evidence" value="ECO:0007669"/>
    <property type="project" value="TreeGrafter"/>
</dbReference>
<evidence type="ECO:0000259" key="5">
    <source>
        <dbReference type="PROSITE" id="PS51501"/>
    </source>
</evidence>
<dbReference type="PANTHER" id="PTHR20922:SF13">
    <property type="entry name" value="DNL-TYPE ZINC FINGER PROTEIN"/>
    <property type="match status" value="1"/>
</dbReference>
<evidence type="ECO:0000313" key="7">
    <source>
        <dbReference type="Proteomes" id="UP000220158"/>
    </source>
</evidence>
<dbReference type="OMA" id="YNCNINW"/>
<dbReference type="GeneID" id="39738240"/>
<gene>
    <name evidence="6" type="ORF">PRELSG_1330700</name>
</gene>
<dbReference type="EMBL" id="LN835308">
    <property type="protein sequence ID" value="CRH03939.1"/>
    <property type="molecule type" value="Genomic_DNA"/>
</dbReference>
<dbReference type="Proteomes" id="UP000220158">
    <property type="component" value="Chromosome 13"/>
</dbReference>
<accession>A0A1J1HDG5</accession>
<dbReference type="RefSeq" id="XP_028535945.1">
    <property type="nucleotide sequence ID" value="XM_028678839.1"/>
</dbReference>
<name>A0A1J1HDG5_PLARL</name>
<dbReference type="GO" id="GO:0006457">
    <property type="term" value="P:protein folding"/>
    <property type="evidence" value="ECO:0007669"/>
    <property type="project" value="TreeGrafter"/>
</dbReference>
<protein>
    <submittedName>
        <fullName evidence="6">Zinc finger protein, putative</fullName>
    </submittedName>
</protein>
<dbReference type="PROSITE" id="PS51501">
    <property type="entry name" value="ZF_DNL"/>
    <property type="match status" value="1"/>
</dbReference>
<dbReference type="InterPro" id="IPR024158">
    <property type="entry name" value="Mt_import_TIM15"/>
</dbReference>
<organism evidence="6 7">
    <name type="scientific">Plasmodium relictum</name>
    <dbReference type="NCBI Taxonomy" id="85471"/>
    <lineage>
        <taxon>Eukaryota</taxon>
        <taxon>Sar</taxon>
        <taxon>Alveolata</taxon>
        <taxon>Apicomplexa</taxon>
        <taxon>Aconoidasida</taxon>
        <taxon>Haemosporida</taxon>
        <taxon>Plasmodiidae</taxon>
        <taxon>Plasmodium</taxon>
        <taxon>Plasmodium (Haemamoeba)</taxon>
    </lineage>
</organism>
<dbReference type="GO" id="GO:0050821">
    <property type="term" value="P:protein stabilization"/>
    <property type="evidence" value="ECO:0007669"/>
    <property type="project" value="TreeGrafter"/>
</dbReference>
<keyword evidence="1" id="KW-0479">Metal-binding</keyword>
<dbReference type="GO" id="GO:0008270">
    <property type="term" value="F:zinc ion binding"/>
    <property type="evidence" value="ECO:0007669"/>
    <property type="project" value="UniProtKB-KW"/>
</dbReference>
<dbReference type="VEuPathDB" id="PlasmoDB:PRELSG_1330700"/>
<dbReference type="PANTHER" id="PTHR20922">
    <property type="entry name" value="DNL-TYPE ZINC FINGER PROTEIN"/>
    <property type="match status" value="1"/>
</dbReference>
<evidence type="ECO:0000256" key="2">
    <source>
        <dbReference type="ARBA" id="ARBA00022771"/>
    </source>
</evidence>